<sequence length="103" mass="11191">MGPAKAPTMDVAISTTSRIMLRILFNFAFLLAISSCFFFSTSSAQEKSFRDAVCILSILSAASSNPSLKYLKKLWKLLKALAVYTAIRCSCSYCSCVSSVLLA</sequence>
<dbReference type="EMBL" id="JAGTJR010000015">
    <property type="protein sequence ID" value="KAH7048453.1"/>
    <property type="molecule type" value="Genomic_DNA"/>
</dbReference>
<comment type="caution">
    <text evidence="1">The sequence shown here is derived from an EMBL/GenBank/DDBJ whole genome shotgun (WGS) entry which is preliminary data.</text>
</comment>
<accession>A0ABQ8G9C1</accession>
<gene>
    <name evidence="1" type="ORF">B0J12DRAFT_666091</name>
</gene>
<organism evidence="1 2">
    <name type="scientific">Macrophomina phaseolina</name>
    <dbReference type="NCBI Taxonomy" id="35725"/>
    <lineage>
        <taxon>Eukaryota</taxon>
        <taxon>Fungi</taxon>
        <taxon>Dikarya</taxon>
        <taxon>Ascomycota</taxon>
        <taxon>Pezizomycotina</taxon>
        <taxon>Dothideomycetes</taxon>
        <taxon>Dothideomycetes incertae sedis</taxon>
        <taxon>Botryosphaeriales</taxon>
        <taxon>Botryosphaeriaceae</taxon>
        <taxon>Macrophomina</taxon>
    </lineage>
</organism>
<protein>
    <submittedName>
        <fullName evidence="1">Uncharacterized protein</fullName>
    </submittedName>
</protein>
<name>A0ABQ8G9C1_9PEZI</name>
<evidence type="ECO:0000313" key="1">
    <source>
        <dbReference type="EMBL" id="KAH7048453.1"/>
    </source>
</evidence>
<keyword evidence="2" id="KW-1185">Reference proteome</keyword>
<evidence type="ECO:0000313" key="2">
    <source>
        <dbReference type="Proteomes" id="UP000774617"/>
    </source>
</evidence>
<dbReference type="Proteomes" id="UP000774617">
    <property type="component" value="Unassembled WGS sequence"/>
</dbReference>
<reference evidence="1 2" key="1">
    <citation type="journal article" date="2021" name="Nat. Commun.">
        <title>Genetic determinants of endophytism in the Arabidopsis root mycobiome.</title>
        <authorList>
            <person name="Mesny F."/>
            <person name="Miyauchi S."/>
            <person name="Thiergart T."/>
            <person name="Pickel B."/>
            <person name="Atanasova L."/>
            <person name="Karlsson M."/>
            <person name="Huettel B."/>
            <person name="Barry K.W."/>
            <person name="Haridas S."/>
            <person name="Chen C."/>
            <person name="Bauer D."/>
            <person name="Andreopoulos W."/>
            <person name="Pangilinan J."/>
            <person name="LaButti K."/>
            <person name="Riley R."/>
            <person name="Lipzen A."/>
            <person name="Clum A."/>
            <person name="Drula E."/>
            <person name="Henrissat B."/>
            <person name="Kohler A."/>
            <person name="Grigoriev I.V."/>
            <person name="Martin F.M."/>
            <person name="Hacquard S."/>
        </authorList>
    </citation>
    <scope>NUCLEOTIDE SEQUENCE [LARGE SCALE GENOMIC DNA]</scope>
    <source>
        <strain evidence="1 2">MPI-SDFR-AT-0080</strain>
    </source>
</reference>
<proteinExistence type="predicted"/>